<organism evidence="5 6">
    <name type="scientific">Sphingopyxis macrogoltabida</name>
    <name type="common">Sphingomonas macrogoltabidus</name>
    <dbReference type="NCBI Taxonomy" id="33050"/>
    <lineage>
        <taxon>Bacteria</taxon>
        <taxon>Pseudomonadati</taxon>
        <taxon>Pseudomonadota</taxon>
        <taxon>Alphaproteobacteria</taxon>
        <taxon>Sphingomonadales</taxon>
        <taxon>Sphingomonadaceae</taxon>
        <taxon>Sphingopyxis</taxon>
    </lineage>
</organism>
<evidence type="ECO:0000313" key="6">
    <source>
        <dbReference type="Proteomes" id="UP000248597"/>
    </source>
</evidence>
<evidence type="ECO:0000259" key="3">
    <source>
        <dbReference type="Pfam" id="PF00534"/>
    </source>
</evidence>
<proteinExistence type="predicted"/>
<dbReference type="CDD" id="cd03811">
    <property type="entry name" value="GT4_GT28_WabH-like"/>
    <property type="match status" value="1"/>
</dbReference>
<dbReference type="Proteomes" id="UP000248597">
    <property type="component" value="Unassembled WGS sequence"/>
</dbReference>
<dbReference type="EMBL" id="QFPJ01000008">
    <property type="protein sequence ID" value="PZQ23287.1"/>
    <property type="molecule type" value="Genomic_DNA"/>
</dbReference>
<evidence type="ECO:0000259" key="4">
    <source>
        <dbReference type="Pfam" id="PF13439"/>
    </source>
</evidence>
<comment type="caution">
    <text evidence="5">The sequence shown here is derived from an EMBL/GenBank/DDBJ whole genome shotgun (WGS) entry which is preliminary data.</text>
</comment>
<evidence type="ECO:0000256" key="1">
    <source>
        <dbReference type="ARBA" id="ARBA00022676"/>
    </source>
</evidence>
<dbReference type="InterPro" id="IPR001296">
    <property type="entry name" value="Glyco_trans_1"/>
</dbReference>
<reference evidence="5 6" key="1">
    <citation type="submission" date="2017-08" db="EMBL/GenBank/DDBJ databases">
        <title>Infants hospitalized years apart are colonized by the same room-sourced microbial strains.</title>
        <authorList>
            <person name="Brooks B."/>
            <person name="Olm M.R."/>
            <person name="Firek B.A."/>
            <person name="Baker R."/>
            <person name="Thomas B.C."/>
            <person name="Morowitz M.J."/>
            <person name="Banfield J.F."/>
        </authorList>
    </citation>
    <scope>NUCLEOTIDE SEQUENCE [LARGE SCALE GENOMIC DNA]</scope>
    <source>
        <strain evidence="5">S2_005_003_R2_47</strain>
    </source>
</reference>
<accession>A0A2W5MTU9</accession>
<dbReference type="InterPro" id="IPR028098">
    <property type="entry name" value="Glyco_trans_4-like_N"/>
</dbReference>
<dbReference type="Pfam" id="PF00534">
    <property type="entry name" value="Glycos_transf_1"/>
    <property type="match status" value="1"/>
</dbReference>
<dbReference type="SUPFAM" id="SSF53756">
    <property type="entry name" value="UDP-Glycosyltransferase/glycogen phosphorylase"/>
    <property type="match status" value="1"/>
</dbReference>
<dbReference type="AlphaFoldDB" id="A0A2W5MTU9"/>
<sequence>MKWAMLMCTATNDRVRRAQGGPNAQPQRGKVSDKKRILFAINSLAGGGAERVLVTLLRGSQPWRERYDIHLALLDDEPRAYDPPDWVAVHQLNARHKLLPSLIQLRALAGKLSPDATLSFLTRANIANGWAMAGRGRPWLISERVNTSAHLGGALASRALVRLVYPRAAHVIAVSEGVVDDLAVNFGVPRARLSAIANPVDHDGIAERAAQPPAIAIPDPYIVAAGRLTANKNFPLLLRAYARAAPRERLVILGEGPDRGALEALARTLGIADRVAMPGFVANPFAIVARARAYAMPSNAEGFPNGLVEAMACGLPVVATNCASGPSEILADRARGSIAGAIDVDAGALVPPDDVDAFAAALARILAEPHRSRCGARARERSLAYGVDRAAAHYWGRIEATLAAAAPATDIRDTPALQPGVSS</sequence>
<keyword evidence="2 5" id="KW-0808">Transferase</keyword>
<name>A0A2W5MTU9_SPHMC</name>
<feature type="domain" description="Glycosyltransferase subfamily 4-like N-terminal" evidence="4">
    <location>
        <begin position="47"/>
        <end position="203"/>
    </location>
</feature>
<gene>
    <name evidence="5" type="ORF">DI569_05430</name>
</gene>
<dbReference type="Gene3D" id="3.40.50.2000">
    <property type="entry name" value="Glycogen Phosphorylase B"/>
    <property type="match status" value="2"/>
</dbReference>
<evidence type="ECO:0000313" key="5">
    <source>
        <dbReference type="EMBL" id="PZQ23287.1"/>
    </source>
</evidence>
<dbReference type="GO" id="GO:0016757">
    <property type="term" value="F:glycosyltransferase activity"/>
    <property type="evidence" value="ECO:0007669"/>
    <property type="project" value="UniProtKB-KW"/>
</dbReference>
<dbReference type="Pfam" id="PF13439">
    <property type="entry name" value="Glyco_transf_4"/>
    <property type="match status" value="1"/>
</dbReference>
<dbReference type="PANTHER" id="PTHR12526">
    <property type="entry name" value="GLYCOSYLTRANSFERASE"/>
    <property type="match status" value="1"/>
</dbReference>
<protein>
    <submittedName>
        <fullName evidence="5">Glycosyltransferase</fullName>
    </submittedName>
</protein>
<evidence type="ECO:0000256" key="2">
    <source>
        <dbReference type="ARBA" id="ARBA00022679"/>
    </source>
</evidence>
<keyword evidence="1" id="KW-0328">Glycosyltransferase</keyword>
<dbReference type="PANTHER" id="PTHR12526:SF510">
    <property type="entry name" value="D-INOSITOL 3-PHOSPHATE GLYCOSYLTRANSFERASE"/>
    <property type="match status" value="1"/>
</dbReference>
<feature type="domain" description="Glycosyl transferase family 1" evidence="3">
    <location>
        <begin position="218"/>
        <end position="381"/>
    </location>
</feature>